<dbReference type="PANTHER" id="PTHR42927:SF1">
    <property type="entry name" value="HELICASE SUPERFAMILY 1 AND 2 DOMAIN-CONTAINING PROTEIN"/>
    <property type="match status" value="1"/>
</dbReference>
<dbReference type="InterPro" id="IPR055180">
    <property type="entry name" value="HsdR_RecA-like_helicase_dom_2"/>
</dbReference>
<accession>A0A540VII2</accession>
<feature type="domain" description="Restriction endonuclease type I HsdR second RecA-like helicase" evidence="2">
    <location>
        <begin position="18"/>
        <end position="64"/>
    </location>
</feature>
<reference evidence="3 4" key="1">
    <citation type="submission" date="2019-06" db="EMBL/GenBank/DDBJ databases">
        <title>Metagenome assembled Genome of Spiribacter salinus SL48-SHIP from the microbial mat of Salt Lake 48 (Novosibirsk region, Russia).</title>
        <authorList>
            <person name="Shipova A."/>
            <person name="Rozanov A.S."/>
            <person name="Bryanskaya A.V."/>
            <person name="Peltek S.E."/>
        </authorList>
    </citation>
    <scope>NUCLEOTIDE SEQUENCE [LARGE SCALE GENOMIC DNA]</scope>
    <source>
        <strain evidence="3">SL48-SHIP-2</strain>
    </source>
</reference>
<dbReference type="InterPro" id="IPR027417">
    <property type="entry name" value="P-loop_NTPase"/>
</dbReference>
<evidence type="ECO:0000313" key="3">
    <source>
        <dbReference type="EMBL" id="TQE96501.1"/>
    </source>
</evidence>
<dbReference type="GO" id="GO:0004519">
    <property type="term" value="F:endonuclease activity"/>
    <property type="evidence" value="ECO:0007669"/>
    <property type="project" value="UniProtKB-KW"/>
</dbReference>
<dbReference type="EMBL" id="VIFK01000343">
    <property type="protein sequence ID" value="TQE96501.1"/>
    <property type="molecule type" value="Genomic_DNA"/>
</dbReference>
<dbReference type="Proteomes" id="UP000315400">
    <property type="component" value="Unassembled WGS sequence"/>
</dbReference>
<keyword evidence="3" id="KW-0378">Hydrolase</keyword>
<comment type="caution">
    <text evidence="3">The sequence shown here is derived from an EMBL/GenBank/DDBJ whole genome shotgun (WGS) entry which is preliminary data.</text>
</comment>
<proteinExistence type="predicted"/>
<protein>
    <submittedName>
        <fullName evidence="3">Type I restriction endonuclease subunit R</fullName>
    </submittedName>
</protein>
<gene>
    <name evidence="3" type="ORF">FKY71_16615</name>
</gene>
<dbReference type="Pfam" id="PF22679">
    <property type="entry name" value="T1R_D3-like"/>
    <property type="match status" value="1"/>
</dbReference>
<dbReference type="PANTHER" id="PTHR42927">
    <property type="entry name" value="HELICASE SUPERFAMILY 1 AND 2 DOMAIN-CONTAINING PROTEIN"/>
    <property type="match status" value="1"/>
</dbReference>
<keyword evidence="1" id="KW-0175">Coiled coil</keyword>
<dbReference type="AlphaFoldDB" id="A0A540VII2"/>
<keyword evidence="3" id="KW-0255">Endonuclease</keyword>
<evidence type="ECO:0000256" key="1">
    <source>
        <dbReference type="SAM" id="Coils"/>
    </source>
</evidence>
<name>A0A540VII2_9GAMM</name>
<feature type="coiled-coil region" evidence="1">
    <location>
        <begin position="144"/>
        <end position="171"/>
    </location>
</feature>
<feature type="non-terminal residue" evidence="3">
    <location>
        <position position="1"/>
    </location>
</feature>
<dbReference type="Gene3D" id="3.40.50.300">
    <property type="entry name" value="P-loop containing nucleotide triphosphate hydrolases"/>
    <property type="match status" value="1"/>
</dbReference>
<sequence>MNPGLNGRDLRDAFDTDDYNVMIVANKFQTGFDQPKLCAMYVDRKLQGVDCVQTLSRLNRVFPGKETFVLDFVNDEQDVLDAFRPYYNRADLADVSDPNVVYDLQRALDAEGIYHWPEVEQFARAFFDPKASATKLSYHCQPAKERFSQRYKAAQEQLRTWKQARREAERKGDSAGVSRAEHEIKEAGEAIDALDLFRKNLQSFVRSYEFLSQIISYDDPELEALCVFAKHLHPLLRIDRLEQDEIDLSELALTHYRLTKRQEQRLQLEVEDEKGEYRLGSITSVGSGKPHDPDKKRLSEIIERLNDLFGAEVSDEDKLHFARGVADRIQRDEAVMAEVTRNSRQQVMHGQFPQRVTDIVLDAMTDNEKLSMEILDDREKARGFALMILDLLVWRRESSEARAPQ</sequence>
<organism evidence="3 4">
    <name type="scientific">Spiribacter salinus</name>
    <dbReference type="NCBI Taxonomy" id="1335746"/>
    <lineage>
        <taxon>Bacteria</taxon>
        <taxon>Pseudomonadati</taxon>
        <taxon>Pseudomonadota</taxon>
        <taxon>Gammaproteobacteria</taxon>
        <taxon>Chromatiales</taxon>
        <taxon>Ectothiorhodospiraceae</taxon>
        <taxon>Spiribacter</taxon>
    </lineage>
</organism>
<evidence type="ECO:0000313" key="4">
    <source>
        <dbReference type="Proteomes" id="UP000315400"/>
    </source>
</evidence>
<keyword evidence="3" id="KW-0540">Nuclease</keyword>
<evidence type="ECO:0000259" key="2">
    <source>
        <dbReference type="Pfam" id="PF22679"/>
    </source>
</evidence>